<gene>
    <name evidence="2" type="ORF">WOLCODRAFT_159288</name>
</gene>
<evidence type="ECO:0000313" key="3">
    <source>
        <dbReference type="Proteomes" id="UP000218811"/>
    </source>
</evidence>
<organism evidence="2 3">
    <name type="scientific">Wolfiporia cocos (strain MD-104)</name>
    <name type="common">Brown rot fungus</name>
    <dbReference type="NCBI Taxonomy" id="742152"/>
    <lineage>
        <taxon>Eukaryota</taxon>
        <taxon>Fungi</taxon>
        <taxon>Dikarya</taxon>
        <taxon>Basidiomycota</taxon>
        <taxon>Agaricomycotina</taxon>
        <taxon>Agaricomycetes</taxon>
        <taxon>Polyporales</taxon>
        <taxon>Phaeolaceae</taxon>
        <taxon>Wolfiporia</taxon>
    </lineage>
</organism>
<dbReference type="AlphaFoldDB" id="A0A2H3JPN5"/>
<reference evidence="2 3" key="1">
    <citation type="journal article" date="2012" name="Science">
        <title>The Paleozoic origin of enzymatic lignin decomposition reconstructed from 31 fungal genomes.</title>
        <authorList>
            <person name="Floudas D."/>
            <person name="Binder M."/>
            <person name="Riley R."/>
            <person name="Barry K."/>
            <person name="Blanchette R.A."/>
            <person name="Henrissat B."/>
            <person name="Martinez A.T."/>
            <person name="Otillar R."/>
            <person name="Spatafora J.W."/>
            <person name="Yadav J.S."/>
            <person name="Aerts A."/>
            <person name="Benoit I."/>
            <person name="Boyd A."/>
            <person name="Carlson A."/>
            <person name="Copeland A."/>
            <person name="Coutinho P.M."/>
            <person name="de Vries R.P."/>
            <person name="Ferreira P."/>
            <person name="Findley K."/>
            <person name="Foster B."/>
            <person name="Gaskell J."/>
            <person name="Glotzer D."/>
            <person name="Gorecki P."/>
            <person name="Heitman J."/>
            <person name="Hesse C."/>
            <person name="Hori C."/>
            <person name="Igarashi K."/>
            <person name="Jurgens J.A."/>
            <person name="Kallen N."/>
            <person name="Kersten P."/>
            <person name="Kohler A."/>
            <person name="Kuees U."/>
            <person name="Kumar T.K.A."/>
            <person name="Kuo A."/>
            <person name="LaButti K."/>
            <person name="Larrondo L.F."/>
            <person name="Lindquist E."/>
            <person name="Ling A."/>
            <person name="Lombard V."/>
            <person name="Lucas S."/>
            <person name="Lundell T."/>
            <person name="Martin R."/>
            <person name="McLaughlin D.J."/>
            <person name="Morgenstern I."/>
            <person name="Morin E."/>
            <person name="Murat C."/>
            <person name="Nagy L.G."/>
            <person name="Nolan M."/>
            <person name="Ohm R.A."/>
            <person name="Patyshakuliyeva A."/>
            <person name="Rokas A."/>
            <person name="Ruiz-Duenas F.J."/>
            <person name="Sabat G."/>
            <person name="Salamov A."/>
            <person name="Samejima M."/>
            <person name="Schmutz J."/>
            <person name="Slot J.C."/>
            <person name="St John F."/>
            <person name="Stenlid J."/>
            <person name="Sun H."/>
            <person name="Sun S."/>
            <person name="Syed K."/>
            <person name="Tsang A."/>
            <person name="Wiebenga A."/>
            <person name="Young D."/>
            <person name="Pisabarro A."/>
            <person name="Eastwood D.C."/>
            <person name="Martin F."/>
            <person name="Cullen D."/>
            <person name="Grigoriev I.V."/>
            <person name="Hibbett D.S."/>
        </authorList>
    </citation>
    <scope>NUCLEOTIDE SEQUENCE [LARGE SCALE GENOMIC DNA]</scope>
    <source>
        <strain evidence="2 3">MD-104</strain>
    </source>
</reference>
<accession>A0A2H3JPN5</accession>
<proteinExistence type="predicted"/>
<feature type="region of interest" description="Disordered" evidence="1">
    <location>
        <begin position="1"/>
        <end position="24"/>
    </location>
</feature>
<sequence>MARTKGLSRTAHTSVGQGLGQSSADKNLKQRDLFLERQKVKERNEMRSAAGILWAFLLKSVAIKYPWTYHKTTHAGRDP</sequence>
<dbReference type="EMBL" id="KB468042">
    <property type="protein sequence ID" value="PCH39698.1"/>
    <property type="molecule type" value="Genomic_DNA"/>
</dbReference>
<protein>
    <submittedName>
        <fullName evidence="2">Uncharacterized protein</fullName>
    </submittedName>
</protein>
<feature type="compositionally biased region" description="Polar residues" evidence="1">
    <location>
        <begin position="10"/>
        <end position="24"/>
    </location>
</feature>
<evidence type="ECO:0000256" key="1">
    <source>
        <dbReference type="SAM" id="MobiDB-lite"/>
    </source>
</evidence>
<keyword evidence="3" id="KW-1185">Reference proteome</keyword>
<dbReference type="Proteomes" id="UP000218811">
    <property type="component" value="Unassembled WGS sequence"/>
</dbReference>
<evidence type="ECO:0000313" key="2">
    <source>
        <dbReference type="EMBL" id="PCH39698.1"/>
    </source>
</evidence>
<name>A0A2H3JPN5_WOLCO</name>